<evidence type="ECO:0000259" key="4">
    <source>
        <dbReference type="Pfam" id="PF07686"/>
    </source>
</evidence>
<keyword evidence="2" id="KW-0812">Transmembrane</keyword>
<dbReference type="Pfam" id="PF07686">
    <property type="entry name" value="V-set"/>
    <property type="match status" value="1"/>
</dbReference>
<sequence>MPLSSLCQLTAPKKVDGELGGLVTLNCQYDLLYVSNVKQLCRGYNYYECSVVVSTIEPENGRVSLTDNKIQGIFSITIDDLAKDDGGRYWCVIILMSLFQIRLKTSIDLEVSEEKLSRTVSLYGLYFAGCSLVLWLFAPFQWHVVRDLQITQFPRAANEGLTGNINRRTRIESDLHSKTGQRIHQIRMPKVKRIPPPLLGLRNVSVPQPRPLVWLGNMDTGSAVGARSLSRSERGTDKFGCNLKQEITNPKSKATRVNTSEL</sequence>
<dbReference type="AlphaFoldDB" id="A0A401PBQ5"/>
<comment type="caution">
    <text evidence="5">The sequence shown here is derived from an EMBL/GenBank/DDBJ whole genome shotgun (WGS) entry which is preliminary data.</text>
</comment>
<dbReference type="InterPro" id="IPR036179">
    <property type="entry name" value="Ig-like_dom_sf"/>
</dbReference>
<reference evidence="5 6" key="1">
    <citation type="journal article" date="2018" name="Nat. Ecol. Evol.">
        <title>Shark genomes provide insights into elasmobranch evolution and the origin of vertebrates.</title>
        <authorList>
            <person name="Hara Y"/>
            <person name="Yamaguchi K"/>
            <person name="Onimaru K"/>
            <person name="Kadota M"/>
            <person name="Koyanagi M"/>
            <person name="Keeley SD"/>
            <person name="Tatsumi K"/>
            <person name="Tanaka K"/>
            <person name="Motone F"/>
            <person name="Kageyama Y"/>
            <person name="Nozu R"/>
            <person name="Adachi N"/>
            <person name="Nishimura O"/>
            <person name="Nakagawa R"/>
            <person name="Tanegashima C"/>
            <person name="Kiyatake I"/>
            <person name="Matsumoto R"/>
            <person name="Murakumo K"/>
            <person name="Nishida K"/>
            <person name="Terakita A"/>
            <person name="Kuratani S"/>
            <person name="Sato K"/>
            <person name="Hyodo S Kuraku.S."/>
        </authorList>
    </citation>
    <scope>NUCLEOTIDE SEQUENCE [LARGE SCALE GENOMIC DNA]</scope>
</reference>
<dbReference type="InterPro" id="IPR013783">
    <property type="entry name" value="Ig-like_fold"/>
</dbReference>
<evidence type="ECO:0000256" key="3">
    <source>
        <dbReference type="ARBA" id="ARBA00023136"/>
    </source>
</evidence>
<dbReference type="Gene3D" id="2.60.40.10">
    <property type="entry name" value="Immunoglobulins"/>
    <property type="match status" value="1"/>
</dbReference>
<dbReference type="PANTHER" id="PTHR11860:SF87">
    <property type="entry name" value="CMRF35-LIKE MOLECULE 8"/>
    <property type="match status" value="1"/>
</dbReference>
<dbReference type="EMBL" id="BFAA01003334">
    <property type="protein sequence ID" value="GCB70551.1"/>
    <property type="molecule type" value="Genomic_DNA"/>
</dbReference>
<proteinExistence type="predicted"/>
<dbReference type="STRING" id="75743.A0A401PBQ5"/>
<evidence type="ECO:0000256" key="2">
    <source>
        <dbReference type="ARBA" id="ARBA00022692"/>
    </source>
</evidence>
<dbReference type="OrthoDB" id="284782at2759"/>
<dbReference type="PANTHER" id="PTHR11860">
    <property type="entry name" value="POLYMERIC-IMMUNOGLOBULIN RECEPTOR"/>
    <property type="match status" value="1"/>
</dbReference>
<protein>
    <recommendedName>
        <fullName evidence="4">Immunoglobulin V-set domain-containing protein</fullName>
    </recommendedName>
</protein>
<dbReference type="GO" id="GO:0004888">
    <property type="term" value="F:transmembrane signaling receptor activity"/>
    <property type="evidence" value="ECO:0007669"/>
    <property type="project" value="TreeGrafter"/>
</dbReference>
<dbReference type="CDD" id="cd05716">
    <property type="entry name" value="IgV_pIgR_like"/>
    <property type="match status" value="1"/>
</dbReference>
<organism evidence="5 6">
    <name type="scientific">Scyliorhinus torazame</name>
    <name type="common">Cloudy catshark</name>
    <name type="synonym">Catulus torazame</name>
    <dbReference type="NCBI Taxonomy" id="75743"/>
    <lineage>
        <taxon>Eukaryota</taxon>
        <taxon>Metazoa</taxon>
        <taxon>Chordata</taxon>
        <taxon>Craniata</taxon>
        <taxon>Vertebrata</taxon>
        <taxon>Chondrichthyes</taxon>
        <taxon>Elasmobranchii</taxon>
        <taxon>Galeomorphii</taxon>
        <taxon>Galeoidea</taxon>
        <taxon>Carcharhiniformes</taxon>
        <taxon>Scyliorhinidae</taxon>
        <taxon>Scyliorhinus</taxon>
    </lineage>
</organism>
<evidence type="ECO:0000256" key="1">
    <source>
        <dbReference type="ARBA" id="ARBA00004370"/>
    </source>
</evidence>
<comment type="subcellular location">
    <subcellularLocation>
        <location evidence="1">Membrane</location>
    </subcellularLocation>
</comment>
<name>A0A401PBQ5_SCYTO</name>
<dbReference type="GO" id="GO:0005886">
    <property type="term" value="C:plasma membrane"/>
    <property type="evidence" value="ECO:0007669"/>
    <property type="project" value="TreeGrafter"/>
</dbReference>
<dbReference type="InterPro" id="IPR050671">
    <property type="entry name" value="CD300_family_receptors"/>
</dbReference>
<evidence type="ECO:0000313" key="5">
    <source>
        <dbReference type="EMBL" id="GCB70551.1"/>
    </source>
</evidence>
<dbReference type="Proteomes" id="UP000288216">
    <property type="component" value="Unassembled WGS sequence"/>
</dbReference>
<dbReference type="SUPFAM" id="SSF48726">
    <property type="entry name" value="Immunoglobulin"/>
    <property type="match status" value="1"/>
</dbReference>
<gene>
    <name evidence="5" type="ORF">scyTo_0008610</name>
</gene>
<feature type="domain" description="Immunoglobulin V-set" evidence="4">
    <location>
        <begin position="11"/>
        <end position="111"/>
    </location>
</feature>
<evidence type="ECO:0000313" key="6">
    <source>
        <dbReference type="Proteomes" id="UP000288216"/>
    </source>
</evidence>
<dbReference type="InterPro" id="IPR013106">
    <property type="entry name" value="Ig_V-set"/>
</dbReference>
<keyword evidence="6" id="KW-1185">Reference proteome</keyword>
<keyword evidence="3" id="KW-0472">Membrane</keyword>
<accession>A0A401PBQ5</accession>